<dbReference type="Ensembl" id="ENSCINT00000010055.3">
    <property type="protein sequence ID" value="ENSCINP00000010055.3"/>
    <property type="gene ID" value="ENSCING00000004869.3"/>
</dbReference>
<dbReference type="GeneTree" id="ENSGT00530000067722"/>
<reference evidence="1" key="2">
    <citation type="journal article" date="2008" name="Genome Biol.">
        <title>Improved genome assembly and evidence-based global gene model set for the chordate Ciona intestinalis: new insight into intron and operon populations.</title>
        <authorList>
            <person name="Satou Y."/>
            <person name="Mineta K."/>
            <person name="Ogasawara M."/>
            <person name="Sasakura Y."/>
            <person name="Shoguchi E."/>
            <person name="Ueno K."/>
            <person name="Yamada L."/>
            <person name="Matsumoto J."/>
            <person name="Wasserscheid J."/>
            <person name="Dewar K."/>
            <person name="Wiley G.B."/>
            <person name="Macmil S.L."/>
            <person name="Roe B.A."/>
            <person name="Zeller R.W."/>
            <person name="Hastings K.E."/>
            <person name="Lemaire P."/>
            <person name="Lindquist E."/>
            <person name="Endo T."/>
            <person name="Hotta K."/>
            <person name="Inaba K."/>
        </authorList>
    </citation>
    <scope>NUCLEOTIDE SEQUENCE [LARGE SCALE GENOMIC DNA]</scope>
    <source>
        <strain evidence="1">wild type</strain>
    </source>
</reference>
<accession>F6TBK2</accession>
<keyword evidence="2" id="KW-1185">Reference proteome</keyword>
<proteinExistence type="predicted"/>
<reference evidence="1" key="4">
    <citation type="submission" date="2025-09" db="UniProtKB">
        <authorList>
            <consortium name="Ensembl"/>
        </authorList>
    </citation>
    <scope>IDENTIFICATION</scope>
</reference>
<dbReference type="AlphaFoldDB" id="F6TBK2"/>
<protein>
    <submittedName>
        <fullName evidence="1">Uncharacterized protein</fullName>
    </submittedName>
</protein>
<sequence>MSHIDLLRDLNLTVDDELSCSLSLLDQGIKEALGSTSADWLNILSQWKENVLEKETKDSDKALNTNSLHIPDLLSVPEGGNNVTAVIGKENHEKSEAYADSSKHAIVKHTPLKEPQIKQNMLKRKSDGCVTSLACDSKDVLRRWSSETSKKIKLIHEKSEFNPWVKNKWNNTPLKFANKRDNLQQQIPSQNKALNKTFLQRDNFKSDSCTADKLSSSMTPLKSAITKVKTPNGEQFMECTKQEMNHDGDSDEELLRIAELYEKQQKESSPTIENCSSNHLVVKTTGFKSANNKEIQSTSKSLENVQKVISVSNHENCTK</sequence>
<evidence type="ECO:0000313" key="1">
    <source>
        <dbReference type="Ensembl" id="ENSCINP00000010055.3"/>
    </source>
</evidence>
<dbReference type="OMA" id="TINGHEC"/>
<evidence type="ECO:0000313" key="2">
    <source>
        <dbReference type="Proteomes" id="UP000008144"/>
    </source>
</evidence>
<reference evidence="2" key="1">
    <citation type="journal article" date="2002" name="Science">
        <title>The draft genome of Ciona intestinalis: insights into chordate and vertebrate origins.</title>
        <authorList>
            <person name="Dehal P."/>
            <person name="Satou Y."/>
            <person name="Campbell R.K."/>
            <person name="Chapman J."/>
            <person name="Degnan B."/>
            <person name="De Tomaso A."/>
            <person name="Davidson B."/>
            <person name="Di Gregorio A."/>
            <person name="Gelpke M."/>
            <person name="Goodstein D.M."/>
            <person name="Harafuji N."/>
            <person name="Hastings K.E."/>
            <person name="Ho I."/>
            <person name="Hotta K."/>
            <person name="Huang W."/>
            <person name="Kawashima T."/>
            <person name="Lemaire P."/>
            <person name="Martinez D."/>
            <person name="Meinertzhagen I.A."/>
            <person name="Necula S."/>
            <person name="Nonaka M."/>
            <person name="Putnam N."/>
            <person name="Rash S."/>
            <person name="Saiga H."/>
            <person name="Satake M."/>
            <person name="Terry A."/>
            <person name="Yamada L."/>
            <person name="Wang H.G."/>
            <person name="Awazu S."/>
            <person name="Azumi K."/>
            <person name="Boore J."/>
            <person name="Branno M."/>
            <person name="Chin-Bow S."/>
            <person name="DeSantis R."/>
            <person name="Doyle S."/>
            <person name="Francino P."/>
            <person name="Keys D.N."/>
            <person name="Haga S."/>
            <person name="Hayashi H."/>
            <person name="Hino K."/>
            <person name="Imai K.S."/>
            <person name="Inaba K."/>
            <person name="Kano S."/>
            <person name="Kobayashi K."/>
            <person name="Kobayashi M."/>
            <person name="Lee B.I."/>
            <person name="Makabe K.W."/>
            <person name="Manohar C."/>
            <person name="Matassi G."/>
            <person name="Medina M."/>
            <person name="Mochizuki Y."/>
            <person name="Mount S."/>
            <person name="Morishita T."/>
            <person name="Miura S."/>
            <person name="Nakayama A."/>
            <person name="Nishizaka S."/>
            <person name="Nomoto H."/>
            <person name="Ohta F."/>
            <person name="Oishi K."/>
            <person name="Rigoutsos I."/>
            <person name="Sano M."/>
            <person name="Sasaki A."/>
            <person name="Sasakura Y."/>
            <person name="Shoguchi E."/>
            <person name="Shin-i T."/>
            <person name="Spagnuolo A."/>
            <person name="Stainier D."/>
            <person name="Suzuki M.M."/>
            <person name="Tassy O."/>
            <person name="Takatori N."/>
            <person name="Tokuoka M."/>
            <person name="Yagi K."/>
            <person name="Yoshizaki F."/>
            <person name="Wada S."/>
            <person name="Zhang C."/>
            <person name="Hyatt P.D."/>
            <person name="Larimer F."/>
            <person name="Detter C."/>
            <person name="Doggett N."/>
            <person name="Glavina T."/>
            <person name="Hawkins T."/>
            <person name="Richardson P."/>
            <person name="Lucas S."/>
            <person name="Kohara Y."/>
            <person name="Levine M."/>
            <person name="Satoh N."/>
            <person name="Rokhsar D.S."/>
        </authorList>
    </citation>
    <scope>NUCLEOTIDE SEQUENCE [LARGE SCALE GENOMIC DNA]</scope>
</reference>
<name>F6TBK2_CIOIN</name>
<dbReference type="InParanoid" id="F6TBK2"/>
<organism evidence="1 2">
    <name type="scientific">Ciona intestinalis</name>
    <name type="common">Transparent sea squirt</name>
    <name type="synonym">Ascidia intestinalis</name>
    <dbReference type="NCBI Taxonomy" id="7719"/>
    <lineage>
        <taxon>Eukaryota</taxon>
        <taxon>Metazoa</taxon>
        <taxon>Chordata</taxon>
        <taxon>Tunicata</taxon>
        <taxon>Ascidiacea</taxon>
        <taxon>Phlebobranchia</taxon>
        <taxon>Cionidae</taxon>
        <taxon>Ciona</taxon>
    </lineage>
</organism>
<dbReference type="HOGENOM" id="CLU_872985_0_0_1"/>
<dbReference type="Proteomes" id="UP000008144">
    <property type="component" value="Chromosome 8"/>
</dbReference>
<reference evidence="1" key="3">
    <citation type="submission" date="2025-08" db="UniProtKB">
        <authorList>
            <consortium name="Ensembl"/>
        </authorList>
    </citation>
    <scope>IDENTIFICATION</scope>
</reference>
<dbReference type="EMBL" id="EAAA01002577">
    <property type="status" value="NOT_ANNOTATED_CDS"/>
    <property type="molecule type" value="Genomic_DNA"/>
</dbReference>